<dbReference type="PANTHER" id="PTHR43540">
    <property type="entry name" value="PEROXYUREIDOACRYLATE/UREIDOACRYLATE AMIDOHYDROLASE-RELATED"/>
    <property type="match status" value="1"/>
</dbReference>
<dbReference type="GeneID" id="63788037"/>
<evidence type="ECO:0000313" key="5">
    <source>
        <dbReference type="Proteomes" id="UP000193685"/>
    </source>
</evidence>
<dbReference type="OrthoDB" id="1739143at2759"/>
<dbReference type="InterPro" id="IPR036380">
    <property type="entry name" value="Isochorismatase-like_sf"/>
</dbReference>
<evidence type="ECO:0000313" key="4">
    <source>
        <dbReference type="EMBL" id="ORY79533.1"/>
    </source>
</evidence>
<dbReference type="AlphaFoldDB" id="A0A1Y2F6M6"/>
<organism evidence="4 5">
    <name type="scientific">Protomyces lactucae-debilis</name>
    <dbReference type="NCBI Taxonomy" id="2754530"/>
    <lineage>
        <taxon>Eukaryota</taxon>
        <taxon>Fungi</taxon>
        <taxon>Dikarya</taxon>
        <taxon>Ascomycota</taxon>
        <taxon>Taphrinomycotina</taxon>
        <taxon>Taphrinomycetes</taxon>
        <taxon>Taphrinales</taxon>
        <taxon>Protomycetaceae</taxon>
        <taxon>Protomyces</taxon>
    </lineage>
</organism>
<feature type="domain" description="Isochorismatase-like" evidence="3">
    <location>
        <begin position="33"/>
        <end position="208"/>
    </location>
</feature>
<comment type="similarity">
    <text evidence="1">Belongs to the isochorismatase family.</text>
</comment>
<dbReference type="EMBL" id="MCFI01000015">
    <property type="protein sequence ID" value="ORY79533.1"/>
    <property type="molecule type" value="Genomic_DNA"/>
</dbReference>
<accession>A0A1Y2F6M6</accession>
<dbReference type="Proteomes" id="UP000193685">
    <property type="component" value="Unassembled WGS sequence"/>
</dbReference>
<dbReference type="SUPFAM" id="SSF52499">
    <property type="entry name" value="Isochorismatase-like hydrolases"/>
    <property type="match status" value="1"/>
</dbReference>
<dbReference type="RefSeq" id="XP_040723904.1">
    <property type="nucleotide sequence ID" value="XM_040871438.1"/>
</dbReference>
<dbReference type="InterPro" id="IPR000868">
    <property type="entry name" value="Isochorismatase-like_dom"/>
</dbReference>
<dbReference type="Pfam" id="PF00857">
    <property type="entry name" value="Isochorismatase"/>
    <property type="match status" value="1"/>
</dbReference>
<dbReference type="GO" id="GO:0016787">
    <property type="term" value="F:hydrolase activity"/>
    <property type="evidence" value="ECO:0007669"/>
    <property type="project" value="UniProtKB-KW"/>
</dbReference>
<proteinExistence type="inferred from homology"/>
<name>A0A1Y2F6M6_PROLT</name>
<dbReference type="InterPro" id="IPR050272">
    <property type="entry name" value="Isochorismatase-like_hydrls"/>
</dbReference>
<reference evidence="4 5" key="1">
    <citation type="submission" date="2016-07" db="EMBL/GenBank/DDBJ databases">
        <title>Pervasive Adenine N6-methylation of Active Genes in Fungi.</title>
        <authorList>
            <consortium name="DOE Joint Genome Institute"/>
            <person name="Mondo S.J."/>
            <person name="Dannebaum R.O."/>
            <person name="Kuo R.C."/>
            <person name="Labutti K."/>
            <person name="Haridas S."/>
            <person name="Kuo A."/>
            <person name="Salamov A."/>
            <person name="Ahrendt S.R."/>
            <person name="Lipzen A."/>
            <person name="Sullivan W."/>
            <person name="Andreopoulos W.B."/>
            <person name="Clum A."/>
            <person name="Lindquist E."/>
            <person name="Daum C."/>
            <person name="Ramamoorthy G.K."/>
            <person name="Gryganskyi A."/>
            <person name="Culley D."/>
            <person name="Magnuson J.K."/>
            <person name="James T.Y."/>
            <person name="O'Malley M.A."/>
            <person name="Stajich J.E."/>
            <person name="Spatafora J.W."/>
            <person name="Visel A."/>
            <person name="Grigoriev I.V."/>
        </authorList>
    </citation>
    <scope>NUCLEOTIDE SEQUENCE [LARGE SCALE GENOMIC DNA]</scope>
    <source>
        <strain evidence="4 5">12-1054</strain>
    </source>
</reference>
<evidence type="ECO:0000259" key="3">
    <source>
        <dbReference type="Pfam" id="PF00857"/>
    </source>
</evidence>
<evidence type="ECO:0000256" key="2">
    <source>
        <dbReference type="ARBA" id="ARBA00022801"/>
    </source>
</evidence>
<evidence type="ECO:0000256" key="1">
    <source>
        <dbReference type="ARBA" id="ARBA00006336"/>
    </source>
</evidence>
<keyword evidence="2" id="KW-0378">Hydrolase</keyword>
<protein>
    <submittedName>
        <fullName evidence="4">Isochorismatase-like protein</fullName>
    </submittedName>
</protein>
<comment type="caution">
    <text evidence="4">The sequence shown here is derived from an EMBL/GenBank/DDBJ whole genome shotgun (WGS) entry which is preliminary data.</text>
</comment>
<keyword evidence="5" id="KW-1185">Reference proteome</keyword>
<sequence>MSQQLQRRKSAMTMPAKPLPGLADALCDRAKVAVLSLDCQKGFFTKQPAAELAIIPQAVQVLTCARQRLLTVIHSGLGYEAGRPEAHFGNLLFRRIMPGKVANSFLLKTDASSNICEALLGLGDIRVYKTRDSAFSGTELDMVLRAKEIRTLVLFGLSDTVVSTALAAYNLDYTVLVVADAVYEEDAEVRSVLLEKLLLRCAIVCSTAAFVDFFKRVDVESLAMSDMSDDEQ</sequence>
<dbReference type="PANTHER" id="PTHR43540:SF7">
    <property type="entry name" value="ISOCHORISMATASE FAMILY PROTEIN YECD"/>
    <property type="match status" value="1"/>
</dbReference>
<gene>
    <name evidence="4" type="ORF">BCR37DRAFT_394255</name>
</gene>
<dbReference type="Gene3D" id="3.40.50.850">
    <property type="entry name" value="Isochorismatase-like"/>
    <property type="match status" value="1"/>
</dbReference>